<dbReference type="InterPro" id="IPR001387">
    <property type="entry name" value="Cro/C1-type_HTH"/>
</dbReference>
<accession>A0ABM9AA26</accession>
<gene>
    <name evidence="2" type="primary">higA</name>
    <name evidence="2" type="ORF">VMF7928_04367</name>
</gene>
<feature type="domain" description="HTH cro/C1-type" evidence="1">
    <location>
        <begin position="84"/>
        <end position="136"/>
    </location>
</feature>
<protein>
    <submittedName>
        <fullName evidence="2">Antitoxin HigA</fullName>
    </submittedName>
</protein>
<dbReference type="PROSITE" id="PS50943">
    <property type="entry name" value="HTH_CROC1"/>
    <property type="match status" value="1"/>
</dbReference>
<comment type="caution">
    <text evidence="2">The sequence shown here is derived from an EMBL/GenBank/DDBJ whole genome shotgun (WGS) entry which is preliminary data.</text>
</comment>
<dbReference type="InterPro" id="IPR039060">
    <property type="entry name" value="Antitox_HigA"/>
</dbReference>
<keyword evidence="3" id="KW-1185">Reference proteome</keyword>
<dbReference type="Proteomes" id="UP000838748">
    <property type="component" value="Unassembled WGS sequence"/>
</dbReference>
<dbReference type="PANTHER" id="PTHR40455">
    <property type="entry name" value="ANTITOXIN HIGA"/>
    <property type="match status" value="1"/>
</dbReference>
<evidence type="ECO:0000313" key="3">
    <source>
        <dbReference type="Proteomes" id="UP000838748"/>
    </source>
</evidence>
<dbReference type="EMBL" id="CAKLDM010000004">
    <property type="protein sequence ID" value="CAH0543028.1"/>
    <property type="molecule type" value="Genomic_DNA"/>
</dbReference>
<dbReference type="PANTHER" id="PTHR40455:SF1">
    <property type="entry name" value="ANTITOXIN HIGA"/>
    <property type="match status" value="1"/>
</dbReference>
<dbReference type="RefSeq" id="WP_237363874.1">
    <property type="nucleotide sequence ID" value="NZ_CAKLDM010000004.1"/>
</dbReference>
<dbReference type="CDD" id="cd00093">
    <property type="entry name" value="HTH_XRE"/>
    <property type="match status" value="1"/>
</dbReference>
<evidence type="ECO:0000259" key="1">
    <source>
        <dbReference type="PROSITE" id="PS50943"/>
    </source>
</evidence>
<reference evidence="2" key="1">
    <citation type="submission" date="2021-11" db="EMBL/GenBank/DDBJ databases">
        <authorList>
            <person name="Rodrigo-Torres L."/>
            <person name="Arahal R. D."/>
            <person name="Lucena T."/>
        </authorList>
    </citation>
    <scope>NUCLEOTIDE SEQUENCE</scope>
    <source>
        <strain evidence="2">CECT 7928</strain>
    </source>
</reference>
<sequence>MNTETMKALAHEIGNVMPWVQGISCDSQYNELIELMDELIEAPDENAILIDLLFPVIERYEEEAEQFQKFNKRIDELDQGIATLKVIIDQHGLTLSDFPEIGKKSLMSQILSGKRSLTLSHIRALSERFGVPASMFV</sequence>
<proteinExistence type="predicted"/>
<organism evidence="2 3">
    <name type="scientific">Vibrio marisflavi CECT 7928</name>
    <dbReference type="NCBI Taxonomy" id="634439"/>
    <lineage>
        <taxon>Bacteria</taxon>
        <taxon>Pseudomonadati</taxon>
        <taxon>Pseudomonadota</taxon>
        <taxon>Gammaproteobacteria</taxon>
        <taxon>Vibrionales</taxon>
        <taxon>Vibrionaceae</taxon>
        <taxon>Vibrio</taxon>
    </lineage>
</organism>
<name>A0ABM9AA26_9VIBR</name>
<evidence type="ECO:0000313" key="2">
    <source>
        <dbReference type="EMBL" id="CAH0543028.1"/>
    </source>
</evidence>